<proteinExistence type="inferred from homology"/>
<accession>A0A674NYE3</accession>
<keyword evidence="7" id="KW-1185">Reference proteome</keyword>
<dbReference type="Gene3D" id="3.30.70.270">
    <property type="match status" value="1"/>
</dbReference>
<dbReference type="GO" id="GO:0004523">
    <property type="term" value="F:RNA-DNA hybrid ribonuclease activity"/>
    <property type="evidence" value="ECO:0007669"/>
    <property type="project" value="UniProtKB-EC"/>
</dbReference>
<organism evidence="6 7">
    <name type="scientific">Takifugu rubripes</name>
    <name type="common">Japanese pufferfish</name>
    <name type="synonym">Fugu rubripes</name>
    <dbReference type="NCBI Taxonomy" id="31033"/>
    <lineage>
        <taxon>Eukaryota</taxon>
        <taxon>Metazoa</taxon>
        <taxon>Chordata</taxon>
        <taxon>Craniata</taxon>
        <taxon>Vertebrata</taxon>
        <taxon>Euteleostomi</taxon>
        <taxon>Actinopterygii</taxon>
        <taxon>Neopterygii</taxon>
        <taxon>Teleostei</taxon>
        <taxon>Neoteleostei</taxon>
        <taxon>Acanthomorphata</taxon>
        <taxon>Eupercaria</taxon>
        <taxon>Tetraodontiformes</taxon>
        <taxon>Tetradontoidea</taxon>
        <taxon>Tetraodontidae</taxon>
        <taxon>Takifugu</taxon>
    </lineage>
</organism>
<evidence type="ECO:0000313" key="6">
    <source>
        <dbReference type="Ensembl" id="ENSTRUP00000078608.1"/>
    </source>
</evidence>
<dbReference type="EC" id="3.1.26.4" evidence="2"/>
<dbReference type="Ensembl" id="ENSTRUT00000060855.1">
    <property type="protein sequence ID" value="ENSTRUP00000078608.1"/>
    <property type="gene ID" value="ENSTRUG00000028648.1"/>
</dbReference>
<sequence length="373" mass="41470">MTVLGNSLTFLVDTGAGKSVIRDPIALTPTSTQIFVRSANGLITKERMSVAVDVCDPVSGITLKAPFVISTTCPVNLLGRDLISQLQLMIRTTAEGVWSVDRMVNLWEEEEKLKELPPELWSEGPADVGLIKGAEPVKIIPKSDYRPFQRQYPLKTDAQEGIVPIFNSLLKAGVIRECPESPVNTPLFPVRKSPPSTGWRMVQDLQAVNAAVVPRSPLVADPYTLLNDLNPEHQWYTVIDVSNAFFSVPVHPDSQFWFAFTFQGQRYTWTRLPQGYCESPTIFSQVMMSSLAKFKPPCGSQILVYVDDILMASKTEADCWSDTLALLHWLAAQGHRLSKSKLQLVKQKVIYLGHVLTHNGKAILESRKTAGHQ</sequence>
<protein>
    <recommendedName>
        <fullName evidence="2">ribonuclease H</fullName>
        <ecNumber evidence="2">3.1.26.4</ecNumber>
    </recommendedName>
</protein>
<dbReference type="InterPro" id="IPR018061">
    <property type="entry name" value="Retropepsins"/>
</dbReference>
<evidence type="ECO:0000256" key="1">
    <source>
        <dbReference type="ARBA" id="ARBA00010879"/>
    </source>
</evidence>
<dbReference type="InterPro" id="IPR051320">
    <property type="entry name" value="Viral_Replic_Matur_Polypro"/>
</dbReference>
<comment type="similarity">
    <text evidence="1">Belongs to the beta type-B retroviral polymerase family. HERV class-II K(HML-2) pol subfamily.</text>
</comment>
<evidence type="ECO:0000256" key="2">
    <source>
        <dbReference type="ARBA" id="ARBA00012180"/>
    </source>
</evidence>
<dbReference type="InterPro" id="IPR000477">
    <property type="entry name" value="RT_dom"/>
</dbReference>
<dbReference type="GO" id="GO:0006508">
    <property type="term" value="P:proteolysis"/>
    <property type="evidence" value="ECO:0007669"/>
    <property type="project" value="InterPro"/>
</dbReference>
<dbReference type="Gene3D" id="2.40.70.10">
    <property type="entry name" value="Acid Proteases"/>
    <property type="match status" value="1"/>
</dbReference>
<name>A0A674NYE3_TAKRU</name>
<evidence type="ECO:0000313" key="7">
    <source>
        <dbReference type="Proteomes" id="UP000005226"/>
    </source>
</evidence>
<dbReference type="InterPro" id="IPR001995">
    <property type="entry name" value="Peptidase_A2_cat"/>
</dbReference>
<dbReference type="Pfam" id="PF00078">
    <property type="entry name" value="RVT_1"/>
    <property type="match status" value="1"/>
</dbReference>
<evidence type="ECO:0000259" key="5">
    <source>
        <dbReference type="PROSITE" id="PS50878"/>
    </source>
</evidence>
<dbReference type="GO" id="GO:0004190">
    <property type="term" value="F:aspartic-type endopeptidase activity"/>
    <property type="evidence" value="ECO:0007669"/>
    <property type="project" value="InterPro"/>
</dbReference>
<dbReference type="PANTHER" id="PTHR33064">
    <property type="entry name" value="POL PROTEIN"/>
    <property type="match status" value="1"/>
</dbReference>
<evidence type="ECO:0000259" key="4">
    <source>
        <dbReference type="PROSITE" id="PS50175"/>
    </source>
</evidence>
<feature type="domain" description="Reverse transcriptase" evidence="5">
    <location>
        <begin position="171"/>
        <end position="356"/>
    </location>
</feature>
<dbReference type="PANTHER" id="PTHR33064:SF37">
    <property type="entry name" value="RIBONUCLEASE H"/>
    <property type="match status" value="1"/>
</dbReference>
<dbReference type="Proteomes" id="UP000005226">
    <property type="component" value="Chromosome 4"/>
</dbReference>
<dbReference type="AlphaFoldDB" id="A0A674NYE3"/>
<reference evidence="6" key="2">
    <citation type="submission" date="2025-08" db="UniProtKB">
        <authorList>
            <consortium name="Ensembl"/>
        </authorList>
    </citation>
    <scope>IDENTIFICATION</scope>
</reference>
<reference evidence="6 7" key="1">
    <citation type="journal article" date="2011" name="Genome Biol. Evol.">
        <title>Integration of the genetic map and genome assembly of fugu facilitates insights into distinct features of genome evolution in teleosts and mammals.</title>
        <authorList>
            <person name="Kai W."/>
            <person name="Kikuchi K."/>
            <person name="Tohari S."/>
            <person name="Chew A.K."/>
            <person name="Tay A."/>
            <person name="Fujiwara A."/>
            <person name="Hosoya S."/>
            <person name="Suetake H."/>
            <person name="Naruse K."/>
            <person name="Brenner S."/>
            <person name="Suzuki Y."/>
            <person name="Venkatesh B."/>
        </authorList>
    </citation>
    <scope>NUCLEOTIDE SEQUENCE [LARGE SCALE GENOMIC DNA]</scope>
</reference>
<feature type="domain" description="Peptidase A2" evidence="4">
    <location>
        <begin position="8"/>
        <end position="82"/>
    </location>
</feature>
<reference evidence="6" key="3">
    <citation type="submission" date="2025-09" db="UniProtKB">
        <authorList>
            <consortium name="Ensembl"/>
        </authorList>
    </citation>
    <scope>IDENTIFICATION</scope>
</reference>
<evidence type="ECO:0000256" key="3">
    <source>
        <dbReference type="ARBA" id="ARBA00022801"/>
    </source>
</evidence>
<dbReference type="InterPro" id="IPR021109">
    <property type="entry name" value="Peptidase_aspartic_dom_sf"/>
</dbReference>
<dbReference type="InterPro" id="IPR043502">
    <property type="entry name" value="DNA/RNA_pol_sf"/>
</dbReference>
<dbReference type="PROSITE" id="PS50175">
    <property type="entry name" value="ASP_PROT_RETROV"/>
    <property type="match status" value="1"/>
</dbReference>
<dbReference type="Gene3D" id="3.10.10.10">
    <property type="entry name" value="HIV Type 1 Reverse Transcriptase, subunit A, domain 1"/>
    <property type="match status" value="1"/>
</dbReference>
<dbReference type="GeneTree" id="ENSGT00940000163417"/>
<keyword evidence="3" id="KW-0378">Hydrolase</keyword>
<dbReference type="SUPFAM" id="SSF56672">
    <property type="entry name" value="DNA/RNA polymerases"/>
    <property type="match status" value="1"/>
</dbReference>
<dbReference type="InParanoid" id="A0A674NYE3"/>
<dbReference type="PROSITE" id="PS50878">
    <property type="entry name" value="RT_POL"/>
    <property type="match status" value="1"/>
</dbReference>
<dbReference type="OMA" id="TCAPEIF"/>
<dbReference type="Pfam" id="PF00077">
    <property type="entry name" value="RVP"/>
    <property type="match status" value="1"/>
</dbReference>
<dbReference type="InterPro" id="IPR043128">
    <property type="entry name" value="Rev_trsase/Diguanyl_cyclase"/>
</dbReference>
<dbReference type="SUPFAM" id="SSF50630">
    <property type="entry name" value="Acid proteases"/>
    <property type="match status" value="1"/>
</dbReference>